<evidence type="ECO:0000313" key="12">
    <source>
        <dbReference type="Proteomes" id="UP000292939"/>
    </source>
</evidence>
<evidence type="ECO:0000256" key="8">
    <source>
        <dbReference type="ARBA" id="ARBA00038436"/>
    </source>
</evidence>
<comment type="similarity">
    <text evidence="8 9">Belongs to the TRAP transporter small permease family.</text>
</comment>
<accession>A0A4P6UL83</accession>
<evidence type="ECO:0000259" key="10">
    <source>
        <dbReference type="Pfam" id="PF04290"/>
    </source>
</evidence>
<keyword evidence="5 9" id="KW-0812">Transmembrane</keyword>
<keyword evidence="4 9" id="KW-0997">Cell inner membrane</keyword>
<evidence type="ECO:0000313" key="11">
    <source>
        <dbReference type="EMBL" id="QBK05386.1"/>
    </source>
</evidence>
<dbReference type="Pfam" id="PF04290">
    <property type="entry name" value="DctQ"/>
    <property type="match status" value="1"/>
</dbReference>
<dbReference type="InterPro" id="IPR007387">
    <property type="entry name" value="TRAP_DctQ"/>
</dbReference>
<evidence type="ECO:0000256" key="1">
    <source>
        <dbReference type="ARBA" id="ARBA00004429"/>
    </source>
</evidence>
<keyword evidence="7 9" id="KW-0472">Membrane</keyword>
<dbReference type="Proteomes" id="UP000292939">
    <property type="component" value="Chromosome"/>
</dbReference>
<evidence type="ECO:0000256" key="4">
    <source>
        <dbReference type="ARBA" id="ARBA00022519"/>
    </source>
</evidence>
<feature type="transmembrane region" description="Helical" evidence="9">
    <location>
        <begin position="137"/>
        <end position="154"/>
    </location>
</feature>
<keyword evidence="6 9" id="KW-1133">Transmembrane helix</keyword>
<reference evidence="11 12" key="1">
    <citation type="submission" date="2018-07" db="EMBL/GenBank/DDBJ databases">
        <title>Exploring interactions and the metabolic potential of the ultra-small soil bacteria Hylemonella gracilis.</title>
        <authorList>
            <person name="Tyc O."/>
            <person name="Kulkarni P."/>
            <person name="Gawehns F."/>
            <person name="Hundscheid M."/>
            <person name="Zweers H."/>
            <person name="Garbeva P."/>
        </authorList>
    </citation>
    <scope>NUCLEOTIDE SEQUENCE [LARGE SCALE GENOMIC DNA]</scope>
    <source>
        <strain evidence="11 12">NS1</strain>
    </source>
</reference>
<feature type="transmembrane region" description="Helical" evidence="9">
    <location>
        <begin position="25"/>
        <end position="46"/>
    </location>
</feature>
<evidence type="ECO:0000256" key="6">
    <source>
        <dbReference type="ARBA" id="ARBA00022989"/>
    </source>
</evidence>
<evidence type="ECO:0000256" key="9">
    <source>
        <dbReference type="RuleBase" id="RU369079"/>
    </source>
</evidence>
<evidence type="ECO:0000256" key="7">
    <source>
        <dbReference type="ARBA" id="ARBA00023136"/>
    </source>
</evidence>
<sequence>MTSLPNVQRLLHAADRMSTWAGKTFAWLIVALMLVVCAEVFKRYALNAPTAWIYDANNMMYGTLFMMCGAYALCQDAHVRGDFLYGSMKPRTQAALDLVLYVVFFLPGVCALTWSGWSYFQDSLAMREQTFNATPIPLYPFKFIIPLSGAVVLLQGISEIIRCIVCLKTGAWTPRLKDAEEMDVVEEQLAASTYVDEKAKQETIAKAHAIDEAARQRGTGNVGSAA</sequence>
<gene>
    <name evidence="11" type="ORF">DW355_12110</name>
</gene>
<dbReference type="OrthoDB" id="8559033at2"/>
<feature type="domain" description="Tripartite ATP-independent periplasmic transporters DctQ component" evidence="10">
    <location>
        <begin position="32"/>
        <end position="164"/>
    </location>
</feature>
<name>A0A4P6UL83_9BURK</name>
<keyword evidence="2 9" id="KW-0813">Transport</keyword>
<feature type="transmembrane region" description="Helical" evidence="9">
    <location>
        <begin position="58"/>
        <end position="74"/>
    </location>
</feature>
<proteinExistence type="inferred from homology"/>
<dbReference type="KEGG" id="hgr:DW355_12110"/>
<organism evidence="11 12">
    <name type="scientific">Hylemonella gracilis</name>
    <dbReference type="NCBI Taxonomy" id="80880"/>
    <lineage>
        <taxon>Bacteria</taxon>
        <taxon>Pseudomonadati</taxon>
        <taxon>Pseudomonadota</taxon>
        <taxon>Betaproteobacteria</taxon>
        <taxon>Burkholderiales</taxon>
        <taxon>Comamonadaceae</taxon>
        <taxon>Hylemonella</taxon>
    </lineage>
</organism>
<comment type="function">
    <text evidence="9">Part of the tripartite ATP-independent periplasmic (TRAP) transport system.</text>
</comment>
<dbReference type="PANTHER" id="PTHR35011">
    <property type="entry name" value="2,3-DIKETO-L-GULONATE TRAP TRANSPORTER SMALL PERMEASE PROTEIN YIAM"/>
    <property type="match status" value="1"/>
</dbReference>
<dbReference type="RefSeq" id="WP_131280420.1">
    <property type="nucleotide sequence ID" value="NZ_CP031395.1"/>
</dbReference>
<feature type="transmembrane region" description="Helical" evidence="9">
    <location>
        <begin position="95"/>
        <end position="117"/>
    </location>
</feature>
<dbReference type="GO" id="GO:0005886">
    <property type="term" value="C:plasma membrane"/>
    <property type="evidence" value="ECO:0007669"/>
    <property type="project" value="UniProtKB-SubCell"/>
</dbReference>
<keyword evidence="3" id="KW-1003">Cell membrane</keyword>
<dbReference type="AlphaFoldDB" id="A0A4P6UL83"/>
<dbReference type="PANTHER" id="PTHR35011:SF4">
    <property type="entry name" value="SLL1102 PROTEIN"/>
    <property type="match status" value="1"/>
</dbReference>
<evidence type="ECO:0000256" key="2">
    <source>
        <dbReference type="ARBA" id="ARBA00022448"/>
    </source>
</evidence>
<protein>
    <recommendedName>
        <fullName evidence="9">TRAP transporter small permease protein</fullName>
    </recommendedName>
</protein>
<dbReference type="EMBL" id="CP031395">
    <property type="protein sequence ID" value="QBK05386.1"/>
    <property type="molecule type" value="Genomic_DNA"/>
</dbReference>
<dbReference type="InterPro" id="IPR055348">
    <property type="entry name" value="DctQ"/>
</dbReference>
<evidence type="ECO:0000256" key="5">
    <source>
        <dbReference type="ARBA" id="ARBA00022692"/>
    </source>
</evidence>
<evidence type="ECO:0000256" key="3">
    <source>
        <dbReference type="ARBA" id="ARBA00022475"/>
    </source>
</evidence>
<dbReference type="GO" id="GO:0022857">
    <property type="term" value="F:transmembrane transporter activity"/>
    <property type="evidence" value="ECO:0007669"/>
    <property type="project" value="UniProtKB-UniRule"/>
</dbReference>
<comment type="subunit">
    <text evidence="9">The complex comprises the extracytoplasmic solute receptor protein and the two transmembrane proteins.</text>
</comment>
<comment type="subcellular location">
    <subcellularLocation>
        <location evidence="1 9">Cell inner membrane</location>
        <topology evidence="1 9">Multi-pass membrane protein</topology>
    </subcellularLocation>
</comment>